<evidence type="ECO:0000256" key="6">
    <source>
        <dbReference type="SAM" id="MobiDB-lite"/>
    </source>
</evidence>
<dbReference type="EMBL" id="GISG01200700">
    <property type="protein sequence ID" value="MBA4658459.1"/>
    <property type="molecule type" value="Transcribed_RNA"/>
</dbReference>
<comment type="subcellular location">
    <subcellularLocation>
        <location evidence="1">Nucleus</location>
    </subcellularLocation>
</comment>
<evidence type="ECO:0000256" key="5">
    <source>
        <dbReference type="ARBA" id="ARBA00023242"/>
    </source>
</evidence>
<dbReference type="InterPro" id="IPR044810">
    <property type="entry name" value="WRKY_plant"/>
</dbReference>
<dbReference type="FunFam" id="2.20.25.80:FF:000004">
    <property type="entry name" value="WRKY transcription factor 65"/>
    <property type="match status" value="1"/>
</dbReference>
<dbReference type="Pfam" id="PF03106">
    <property type="entry name" value="WRKY"/>
    <property type="match status" value="1"/>
</dbReference>
<dbReference type="PANTHER" id="PTHR31282">
    <property type="entry name" value="WRKY TRANSCRIPTION FACTOR 21-RELATED"/>
    <property type="match status" value="1"/>
</dbReference>
<dbReference type="SUPFAM" id="SSF118290">
    <property type="entry name" value="WRKY DNA-binding domain"/>
    <property type="match status" value="1"/>
</dbReference>
<dbReference type="GO" id="GO:0005634">
    <property type="term" value="C:nucleus"/>
    <property type="evidence" value="ECO:0007669"/>
    <property type="project" value="UniProtKB-SubCell"/>
</dbReference>
<keyword evidence="3" id="KW-0238">DNA-binding</keyword>
<feature type="region of interest" description="Disordered" evidence="6">
    <location>
        <begin position="159"/>
        <end position="181"/>
    </location>
</feature>
<accession>A0A7C9A3H1</accession>
<reference evidence="8" key="1">
    <citation type="journal article" date="2013" name="J. Plant Res.">
        <title>Effect of fungi and light on seed germination of three Opuntia species from semiarid lands of central Mexico.</title>
        <authorList>
            <person name="Delgado-Sanchez P."/>
            <person name="Jimenez-Bremont J.F."/>
            <person name="Guerrero-Gonzalez Mde L."/>
            <person name="Flores J."/>
        </authorList>
    </citation>
    <scope>NUCLEOTIDE SEQUENCE</scope>
    <source>
        <tissue evidence="8">Cladode</tissue>
    </source>
</reference>
<keyword evidence="2" id="KW-0805">Transcription regulation</keyword>
<evidence type="ECO:0000313" key="8">
    <source>
        <dbReference type="EMBL" id="MBA4658459.1"/>
    </source>
</evidence>
<dbReference type="InterPro" id="IPR036576">
    <property type="entry name" value="WRKY_dom_sf"/>
</dbReference>
<reference evidence="8" key="2">
    <citation type="submission" date="2020-07" db="EMBL/GenBank/DDBJ databases">
        <authorList>
            <person name="Vera ALvarez R."/>
            <person name="Arias-Moreno D.M."/>
            <person name="Jimenez-Jacinto V."/>
            <person name="Jimenez-Bremont J.F."/>
            <person name="Swaminathan K."/>
            <person name="Moose S.P."/>
            <person name="Guerrero-Gonzalez M.L."/>
            <person name="Marino-Ramirez L."/>
            <person name="Landsman D."/>
            <person name="Rodriguez-Kessler M."/>
            <person name="Delgado-Sanchez P."/>
        </authorList>
    </citation>
    <scope>NUCLEOTIDE SEQUENCE</scope>
    <source>
        <tissue evidence="8">Cladode</tissue>
    </source>
</reference>
<dbReference type="GO" id="GO:0003700">
    <property type="term" value="F:DNA-binding transcription factor activity"/>
    <property type="evidence" value="ECO:0007669"/>
    <property type="project" value="InterPro"/>
</dbReference>
<dbReference type="Gene3D" id="2.20.25.80">
    <property type="entry name" value="WRKY domain"/>
    <property type="match status" value="1"/>
</dbReference>
<dbReference type="PROSITE" id="PS50811">
    <property type="entry name" value="WRKY"/>
    <property type="match status" value="1"/>
</dbReference>
<dbReference type="GO" id="GO:0043565">
    <property type="term" value="F:sequence-specific DNA binding"/>
    <property type="evidence" value="ECO:0007669"/>
    <property type="project" value="InterPro"/>
</dbReference>
<dbReference type="AlphaFoldDB" id="A0A7C9A3H1"/>
<keyword evidence="5" id="KW-0539">Nucleus</keyword>
<dbReference type="InterPro" id="IPR003657">
    <property type="entry name" value="WRKY_dom"/>
</dbReference>
<dbReference type="GO" id="GO:0005516">
    <property type="term" value="F:calmodulin binding"/>
    <property type="evidence" value="ECO:0007669"/>
    <property type="project" value="UniProtKB-ARBA"/>
</dbReference>
<dbReference type="SMART" id="SM00774">
    <property type="entry name" value="WRKY"/>
    <property type="match status" value="1"/>
</dbReference>
<keyword evidence="4" id="KW-0804">Transcription</keyword>
<evidence type="ECO:0000256" key="4">
    <source>
        <dbReference type="ARBA" id="ARBA00023163"/>
    </source>
</evidence>
<proteinExistence type="predicted"/>
<evidence type="ECO:0000259" key="7">
    <source>
        <dbReference type="PROSITE" id="PS50811"/>
    </source>
</evidence>
<name>A0A7C9A3H1_OPUST</name>
<organism evidence="8">
    <name type="scientific">Opuntia streptacantha</name>
    <name type="common">Prickly pear cactus</name>
    <name type="synonym">Opuntia cardona</name>
    <dbReference type="NCBI Taxonomy" id="393608"/>
    <lineage>
        <taxon>Eukaryota</taxon>
        <taxon>Viridiplantae</taxon>
        <taxon>Streptophyta</taxon>
        <taxon>Embryophyta</taxon>
        <taxon>Tracheophyta</taxon>
        <taxon>Spermatophyta</taxon>
        <taxon>Magnoliopsida</taxon>
        <taxon>eudicotyledons</taxon>
        <taxon>Gunneridae</taxon>
        <taxon>Pentapetalae</taxon>
        <taxon>Caryophyllales</taxon>
        <taxon>Cactineae</taxon>
        <taxon>Cactaceae</taxon>
        <taxon>Opuntioideae</taxon>
        <taxon>Opuntia</taxon>
    </lineage>
</organism>
<feature type="compositionally biased region" description="Polar residues" evidence="6">
    <location>
        <begin position="159"/>
        <end position="175"/>
    </location>
</feature>
<evidence type="ECO:0000256" key="1">
    <source>
        <dbReference type="ARBA" id="ARBA00004123"/>
    </source>
</evidence>
<protein>
    <recommendedName>
        <fullName evidence="7">WRKY domain-containing protein</fullName>
    </recommendedName>
</protein>
<sequence length="331" mass="36281">MAVDLMLGYRNSSSSSSFNNLSLSSEMEEAIAQETAAGLQSVENFVNLLSKTTSSHHQPKPEAMEIDLNCRAVADDAVSRFRKVISLLGRARTGHARFRRGPVSPRQQQQENVIVLCPKPIRQVPPGYDFSTVEMRDMKKEVVPPTATINFSYSAGNSAKSTLTGENENNKQQAETTTTTTTTTNTTTTFQITNYSGVSPAGKPPLCHTTSFKVRKCYSENGKCGGGSSGRCHCSKKRLRLKRVVRVPAISSKMADIPPDDYSWRKYGQKPIKGSPHPRGYYKCSTVRGCPARKHVERAVDDASMLVVTYEGEHNHALSVAEASSLILESS</sequence>
<evidence type="ECO:0000256" key="3">
    <source>
        <dbReference type="ARBA" id="ARBA00023125"/>
    </source>
</evidence>
<feature type="domain" description="WRKY" evidence="7">
    <location>
        <begin position="253"/>
        <end position="319"/>
    </location>
</feature>
<evidence type="ECO:0000256" key="2">
    <source>
        <dbReference type="ARBA" id="ARBA00023015"/>
    </source>
</evidence>
<dbReference type="InterPro" id="IPR018872">
    <property type="entry name" value="Zn-cluster-dom"/>
</dbReference>
<dbReference type="Pfam" id="PF10533">
    <property type="entry name" value="Plant_zn_clust"/>
    <property type="match status" value="1"/>
</dbReference>